<evidence type="ECO:0000259" key="1">
    <source>
        <dbReference type="Pfam" id="PF20408"/>
    </source>
</evidence>
<protein>
    <recommendedName>
        <fullName evidence="1">KANL3/Tex30 alpha/beta hydrolase-like domain-containing protein</fullName>
    </recommendedName>
</protein>
<sequence length="236" mass="25389">MTDDIGRAHLHAFHRYDGLEEAPAFGPRLMLEGPAGPLEALVDAPDNPLPGAPVAVVCHPHPRYAGTMQNKVTHMIATALADAGVVAVRFNFRGVGRSAGRYDGGRGEATDLAAVAGWARARLPDAPLWLAGFSFGAYVVMRAQAELEPARLLLVAPPVDLFDFTSVADPVAPLTVIQGGRDEVVSPPAVSEWTAALPGKPHYRWMADADHFFHGRMNRLREAVHREATHAIQTQS</sequence>
<dbReference type="EMBL" id="FOMJ01000009">
    <property type="protein sequence ID" value="SFD82666.1"/>
    <property type="molecule type" value="Genomic_DNA"/>
</dbReference>
<gene>
    <name evidence="2" type="ORF">SAMN05660831_02401</name>
</gene>
<dbReference type="InterPro" id="IPR029058">
    <property type="entry name" value="AB_hydrolase_fold"/>
</dbReference>
<dbReference type="PANTHER" id="PTHR42103">
    <property type="entry name" value="ALPHA/BETA-HYDROLASES SUPERFAMILY PROTEIN"/>
    <property type="match status" value="1"/>
</dbReference>
<dbReference type="OrthoDB" id="9800435at2"/>
<dbReference type="STRING" id="1123397.SAMN05660831_02401"/>
<dbReference type="InterPro" id="IPR046879">
    <property type="entry name" value="KANL3/Tex30_Abhydrolase"/>
</dbReference>
<accession>A0A1I1VI69</accession>
<dbReference type="Gene3D" id="3.40.50.1820">
    <property type="entry name" value="alpha/beta hydrolase"/>
    <property type="match status" value="1"/>
</dbReference>
<keyword evidence="3" id="KW-1185">Reference proteome</keyword>
<dbReference type="Pfam" id="PF20408">
    <property type="entry name" value="Abhydrolase_11"/>
    <property type="match status" value="1"/>
</dbReference>
<reference evidence="2 3" key="1">
    <citation type="submission" date="2016-10" db="EMBL/GenBank/DDBJ databases">
        <authorList>
            <person name="de Groot N.N."/>
        </authorList>
    </citation>
    <scope>NUCLEOTIDE SEQUENCE [LARGE SCALE GENOMIC DNA]</scope>
    <source>
        <strain evidence="2 3">HL3</strain>
    </source>
</reference>
<dbReference type="RefSeq" id="WP_093429012.1">
    <property type="nucleotide sequence ID" value="NZ_FOMJ01000009.1"/>
</dbReference>
<evidence type="ECO:0000313" key="2">
    <source>
        <dbReference type="EMBL" id="SFD82666.1"/>
    </source>
</evidence>
<feature type="domain" description="KANL3/Tex30 alpha/beta hydrolase-like" evidence="1">
    <location>
        <begin position="67"/>
        <end position="218"/>
    </location>
</feature>
<name>A0A1I1VI69_9GAMM</name>
<dbReference type="AlphaFoldDB" id="A0A1I1VI69"/>
<dbReference type="PANTHER" id="PTHR42103:SF2">
    <property type="entry name" value="AB HYDROLASE-1 DOMAIN-CONTAINING PROTEIN"/>
    <property type="match status" value="1"/>
</dbReference>
<evidence type="ECO:0000313" key="3">
    <source>
        <dbReference type="Proteomes" id="UP000198611"/>
    </source>
</evidence>
<dbReference type="Proteomes" id="UP000198611">
    <property type="component" value="Unassembled WGS sequence"/>
</dbReference>
<proteinExistence type="predicted"/>
<dbReference type="SUPFAM" id="SSF53474">
    <property type="entry name" value="alpha/beta-Hydrolases"/>
    <property type="match status" value="1"/>
</dbReference>
<organism evidence="2 3">
    <name type="scientific">Thiohalospira halophila DSM 15071</name>
    <dbReference type="NCBI Taxonomy" id="1123397"/>
    <lineage>
        <taxon>Bacteria</taxon>
        <taxon>Pseudomonadati</taxon>
        <taxon>Pseudomonadota</taxon>
        <taxon>Gammaproteobacteria</taxon>
        <taxon>Thiohalospirales</taxon>
        <taxon>Thiohalospiraceae</taxon>
        <taxon>Thiohalospira</taxon>
    </lineage>
</organism>